<dbReference type="Pfam" id="PF03018">
    <property type="entry name" value="Dirigent"/>
    <property type="match status" value="1"/>
</dbReference>
<protein>
    <recommendedName>
        <fullName evidence="4">Dirigent protein</fullName>
    </recommendedName>
</protein>
<keyword evidence="4" id="KW-0052">Apoplast</keyword>
<sequence length="224" mass="23422">MHPLPLNRAVLLAPLTTHLASCCRSREEPAELRSTIKQSSASTAMTGSSSFAALSILVAVVALLAATAASAAGEKETHLRVFWHDVVSGGPNVSTVVQVAGGPSSNASATGFGSVVVIDDPLTEGPNLTSRLLGRAQGMYVSAGKDSLSLMMAMNFVFVDGAYNGSSLAILGPNPAERRVREMAVVGGTGAFRFATGYCEARTQWIDTRTGDATVEYNLHVRHD</sequence>
<keyword evidence="5" id="KW-1133">Transmembrane helix</keyword>
<dbReference type="Proteomes" id="UP000823388">
    <property type="component" value="Chromosome 8K"/>
</dbReference>
<comment type="caution">
    <text evidence="6">The sequence shown here is derived from an EMBL/GenBank/DDBJ whole genome shotgun (WGS) entry which is preliminary data.</text>
</comment>
<name>A0A8T0PHT0_PANVG</name>
<comment type="subcellular location">
    <subcellularLocation>
        <location evidence="4">Secreted</location>
        <location evidence="4">Extracellular space</location>
        <location evidence="4">Apoplast</location>
    </subcellularLocation>
</comment>
<comment type="function">
    <text evidence="4">Dirigent proteins impart stereoselectivity on the phenoxy radical-coupling reaction, yielding optically active lignans from two molecules of coniferyl alcohol in the biosynthesis of lignans, flavonolignans, and alkaloids and thus plays a central role in plant secondary metabolism.</text>
</comment>
<evidence type="ECO:0000256" key="3">
    <source>
        <dbReference type="ARBA" id="ARBA00022525"/>
    </source>
</evidence>
<dbReference type="Gene3D" id="2.40.480.10">
    <property type="entry name" value="Allene oxide cyclase-like"/>
    <property type="match status" value="1"/>
</dbReference>
<dbReference type="GO" id="GO:0048046">
    <property type="term" value="C:apoplast"/>
    <property type="evidence" value="ECO:0007669"/>
    <property type="project" value="UniProtKB-SubCell"/>
</dbReference>
<dbReference type="InterPro" id="IPR004265">
    <property type="entry name" value="Dirigent"/>
</dbReference>
<evidence type="ECO:0000256" key="4">
    <source>
        <dbReference type="RuleBase" id="RU363099"/>
    </source>
</evidence>
<proteinExistence type="inferred from homology"/>
<gene>
    <name evidence="6" type="ORF">PVAP13_8KG076000</name>
</gene>
<dbReference type="PANTHER" id="PTHR21495">
    <property type="entry name" value="NUCLEOPORIN-RELATED"/>
    <property type="match status" value="1"/>
</dbReference>
<accession>A0A8T0PHT0</accession>
<keyword evidence="3 4" id="KW-0964">Secreted</keyword>
<comment type="similarity">
    <text evidence="1 4">Belongs to the plant dirigent protein family.</text>
</comment>
<organism evidence="6 7">
    <name type="scientific">Panicum virgatum</name>
    <name type="common">Blackwell switchgrass</name>
    <dbReference type="NCBI Taxonomy" id="38727"/>
    <lineage>
        <taxon>Eukaryota</taxon>
        <taxon>Viridiplantae</taxon>
        <taxon>Streptophyta</taxon>
        <taxon>Embryophyta</taxon>
        <taxon>Tracheophyta</taxon>
        <taxon>Spermatophyta</taxon>
        <taxon>Magnoliopsida</taxon>
        <taxon>Liliopsida</taxon>
        <taxon>Poales</taxon>
        <taxon>Poaceae</taxon>
        <taxon>PACMAD clade</taxon>
        <taxon>Panicoideae</taxon>
        <taxon>Panicodae</taxon>
        <taxon>Paniceae</taxon>
        <taxon>Panicinae</taxon>
        <taxon>Panicum</taxon>
        <taxon>Panicum sect. Hiantes</taxon>
    </lineage>
</organism>
<keyword evidence="7" id="KW-1185">Reference proteome</keyword>
<dbReference type="InterPro" id="IPR044859">
    <property type="entry name" value="Allene_oxi_cyc_Dirigent"/>
</dbReference>
<evidence type="ECO:0000256" key="2">
    <source>
        <dbReference type="ARBA" id="ARBA00011738"/>
    </source>
</evidence>
<feature type="transmembrane region" description="Helical" evidence="5">
    <location>
        <begin position="49"/>
        <end position="72"/>
    </location>
</feature>
<dbReference type="GO" id="GO:0009699">
    <property type="term" value="P:phenylpropanoid biosynthetic process"/>
    <property type="evidence" value="ECO:0007669"/>
    <property type="project" value="UniProtKB-ARBA"/>
</dbReference>
<evidence type="ECO:0000256" key="5">
    <source>
        <dbReference type="SAM" id="Phobius"/>
    </source>
</evidence>
<dbReference type="EMBL" id="CM029051">
    <property type="protein sequence ID" value="KAG2560655.1"/>
    <property type="molecule type" value="Genomic_DNA"/>
</dbReference>
<keyword evidence="5" id="KW-0472">Membrane</keyword>
<reference evidence="6" key="1">
    <citation type="submission" date="2020-05" db="EMBL/GenBank/DDBJ databases">
        <title>WGS assembly of Panicum virgatum.</title>
        <authorList>
            <person name="Lovell J.T."/>
            <person name="Jenkins J."/>
            <person name="Shu S."/>
            <person name="Juenger T.E."/>
            <person name="Schmutz J."/>
        </authorList>
    </citation>
    <scope>NUCLEOTIDE SEQUENCE</scope>
    <source>
        <strain evidence="6">AP13</strain>
    </source>
</reference>
<evidence type="ECO:0000313" key="7">
    <source>
        <dbReference type="Proteomes" id="UP000823388"/>
    </source>
</evidence>
<keyword evidence="5" id="KW-0812">Transmembrane</keyword>
<evidence type="ECO:0000256" key="1">
    <source>
        <dbReference type="ARBA" id="ARBA00010746"/>
    </source>
</evidence>
<comment type="subunit">
    <text evidence="2 4">Homodimer.</text>
</comment>
<evidence type="ECO:0000313" key="6">
    <source>
        <dbReference type="EMBL" id="KAG2560655.1"/>
    </source>
</evidence>
<dbReference type="AlphaFoldDB" id="A0A8T0PHT0"/>